<sequence>MVEVDSQESHEYIISLSPSVFMETSKNDEAIVLAVLHGMARVWLWNGKGATPPVLLNGMVEYISSLAGFTVTQVWKSGGGATMWPPENNEICWKDRDPRRVAGFLRYCDQSKQAAGGGGEVIRRLNQRMSNNWHDGMMDDAIGMAGQHACASYDMMMWQLHPSSSM</sequence>
<keyword evidence="2" id="KW-1185">Reference proteome</keyword>
<evidence type="ECO:0000313" key="2">
    <source>
        <dbReference type="Proteomes" id="UP000243975"/>
    </source>
</evidence>
<protein>
    <submittedName>
        <fullName evidence="1">Uncharacterized protein family, basic secretory protein</fullName>
    </submittedName>
</protein>
<dbReference type="AlphaFoldDB" id="A0A103XG22"/>
<accession>A0A103XG22</accession>
<dbReference type="PANTHER" id="PTHR33321:SF3">
    <property type="entry name" value="OS05G0582000 PROTEIN"/>
    <property type="match status" value="1"/>
</dbReference>
<evidence type="ECO:0000313" key="1">
    <source>
        <dbReference type="EMBL" id="KVH90109.1"/>
    </source>
</evidence>
<dbReference type="STRING" id="59895.A0A103XG22"/>
<organism evidence="1 2">
    <name type="scientific">Cynara cardunculus var. scolymus</name>
    <name type="common">Globe artichoke</name>
    <name type="synonym">Cynara scolymus</name>
    <dbReference type="NCBI Taxonomy" id="59895"/>
    <lineage>
        <taxon>Eukaryota</taxon>
        <taxon>Viridiplantae</taxon>
        <taxon>Streptophyta</taxon>
        <taxon>Embryophyta</taxon>
        <taxon>Tracheophyta</taxon>
        <taxon>Spermatophyta</taxon>
        <taxon>Magnoliopsida</taxon>
        <taxon>eudicotyledons</taxon>
        <taxon>Gunneridae</taxon>
        <taxon>Pentapetalae</taxon>
        <taxon>asterids</taxon>
        <taxon>campanulids</taxon>
        <taxon>Asterales</taxon>
        <taxon>Asteraceae</taxon>
        <taxon>Carduoideae</taxon>
        <taxon>Cardueae</taxon>
        <taxon>Carduinae</taxon>
        <taxon>Cynara</taxon>
    </lineage>
</organism>
<gene>
    <name evidence="1" type="ORF">Ccrd_007913</name>
</gene>
<dbReference type="PANTHER" id="PTHR33321">
    <property type="match status" value="1"/>
</dbReference>
<dbReference type="InterPro" id="IPR007541">
    <property type="entry name" value="Uncharacterised_BSP"/>
</dbReference>
<dbReference type="Pfam" id="PF04450">
    <property type="entry name" value="BSP"/>
    <property type="match status" value="1"/>
</dbReference>
<dbReference type="Gramene" id="KVH90109">
    <property type="protein sequence ID" value="KVH90109"/>
    <property type="gene ID" value="Ccrd_007913"/>
</dbReference>
<reference evidence="1 2" key="1">
    <citation type="journal article" date="2016" name="Sci. Rep.">
        <title>The genome sequence of the outbreeding globe artichoke constructed de novo incorporating a phase-aware low-pass sequencing strategy of F1 progeny.</title>
        <authorList>
            <person name="Scaglione D."/>
            <person name="Reyes-Chin-Wo S."/>
            <person name="Acquadro A."/>
            <person name="Froenicke L."/>
            <person name="Portis E."/>
            <person name="Beitel C."/>
            <person name="Tirone M."/>
            <person name="Mauro R."/>
            <person name="Lo Monaco A."/>
            <person name="Mauromicale G."/>
            <person name="Faccioli P."/>
            <person name="Cattivelli L."/>
            <person name="Rieseberg L."/>
            <person name="Michelmore R."/>
            <person name="Lanteri S."/>
        </authorList>
    </citation>
    <scope>NUCLEOTIDE SEQUENCE [LARGE SCALE GENOMIC DNA]</scope>
    <source>
        <strain evidence="1">2C</strain>
    </source>
</reference>
<comment type="caution">
    <text evidence="1">The sequence shown here is derived from an EMBL/GenBank/DDBJ whole genome shotgun (WGS) entry which is preliminary data.</text>
</comment>
<proteinExistence type="predicted"/>
<dbReference type="EMBL" id="LEKV01005118">
    <property type="protein sequence ID" value="KVH90109.1"/>
    <property type="molecule type" value="Genomic_DNA"/>
</dbReference>
<dbReference type="Proteomes" id="UP000243975">
    <property type="component" value="Unassembled WGS sequence"/>
</dbReference>
<dbReference type="OMA" id="WWKDKDP"/>
<name>A0A103XG22_CYNCS</name>